<feature type="compositionally biased region" description="Polar residues" evidence="1">
    <location>
        <begin position="117"/>
        <end position="127"/>
    </location>
</feature>
<name>A0ABY6LUZ5_9ARAC</name>
<dbReference type="InterPro" id="IPR008042">
    <property type="entry name" value="Retrotrans_Pao"/>
</dbReference>
<organism evidence="2 3">
    <name type="scientific">Cordylochernes scorpioides</name>
    <dbReference type="NCBI Taxonomy" id="51811"/>
    <lineage>
        <taxon>Eukaryota</taxon>
        <taxon>Metazoa</taxon>
        <taxon>Ecdysozoa</taxon>
        <taxon>Arthropoda</taxon>
        <taxon>Chelicerata</taxon>
        <taxon>Arachnida</taxon>
        <taxon>Pseudoscorpiones</taxon>
        <taxon>Cheliferoidea</taxon>
        <taxon>Chernetidae</taxon>
        <taxon>Cordylochernes</taxon>
    </lineage>
</organism>
<reference evidence="2 3" key="1">
    <citation type="submission" date="2022-03" db="EMBL/GenBank/DDBJ databases">
        <title>A chromosomal length assembly of Cordylochernes scorpioides.</title>
        <authorList>
            <person name="Zeh D."/>
            <person name="Zeh J."/>
        </authorList>
    </citation>
    <scope>NUCLEOTIDE SEQUENCE [LARGE SCALE GENOMIC DNA]</scope>
    <source>
        <strain evidence="2">IN4F17</strain>
        <tissue evidence="2">Whole Body</tissue>
    </source>
</reference>
<evidence type="ECO:0000256" key="1">
    <source>
        <dbReference type="SAM" id="MobiDB-lite"/>
    </source>
</evidence>
<gene>
    <name evidence="2" type="ORF">LAZ67_23001452</name>
</gene>
<proteinExistence type="predicted"/>
<evidence type="ECO:0000313" key="3">
    <source>
        <dbReference type="Proteomes" id="UP001235939"/>
    </source>
</evidence>
<evidence type="ECO:0000313" key="2">
    <source>
        <dbReference type="EMBL" id="UYV83555.1"/>
    </source>
</evidence>
<keyword evidence="3" id="KW-1185">Reference proteome</keyword>
<sequence>MEGNVELGRTHAKKWRTRWKYFRDEMSMLTELEIPRYIFMDQNSKNIQLHGFCEASSVAYSAVCYLKSGTIEGQVKNAQYALDRTTPPGRAIRPNTHVRDRYEQHPRTPEPTLGQGERTNGNAQIRTPNVKDDRMD</sequence>
<dbReference type="Pfam" id="PF05380">
    <property type="entry name" value="Peptidase_A17"/>
    <property type="match status" value="1"/>
</dbReference>
<dbReference type="Proteomes" id="UP001235939">
    <property type="component" value="Chromosome 23"/>
</dbReference>
<accession>A0ABY6LUZ5</accession>
<feature type="compositionally biased region" description="Basic and acidic residues" evidence="1">
    <location>
        <begin position="97"/>
        <end position="108"/>
    </location>
</feature>
<dbReference type="EMBL" id="CP092885">
    <property type="protein sequence ID" value="UYV83555.1"/>
    <property type="molecule type" value="Genomic_DNA"/>
</dbReference>
<protein>
    <submittedName>
        <fullName evidence="2">Uncharacterized protein</fullName>
    </submittedName>
</protein>
<feature type="region of interest" description="Disordered" evidence="1">
    <location>
        <begin position="83"/>
        <end position="136"/>
    </location>
</feature>